<reference evidence="1 2" key="1">
    <citation type="submission" date="2016-01" db="EMBL/GenBank/DDBJ databases">
        <title>Biosynthesis of antibiotic leucinostatins and their inhibition on Phytophthora in bio-control Purpureocillium lilacinum.</title>
        <authorList>
            <person name="Wang G."/>
            <person name="Liu Z."/>
            <person name="Lin R."/>
            <person name="Li E."/>
            <person name="Mao Z."/>
            <person name="Ling J."/>
            <person name="Yin W."/>
            <person name="Xie B."/>
        </authorList>
    </citation>
    <scope>NUCLEOTIDE SEQUENCE [LARGE SCALE GENOMIC DNA]</scope>
    <source>
        <strain evidence="1">PLBJ-1</strain>
    </source>
</reference>
<name>A0A179GW18_PURLI</name>
<sequence>MQMRSPSLAKEQIFQFQNSSMRLYCSHRLDCDSEAKWILEHGCSYSLGRPKNLSLMLANIRLEGFNIVGKPRWRGATNAQKTQ</sequence>
<accession>A0A179GW18</accession>
<proteinExistence type="predicted"/>
<gene>
    <name evidence="1" type="ORF">VFPBJ_04741</name>
</gene>
<dbReference type="EMBL" id="LSBH01000003">
    <property type="protein sequence ID" value="OAQ82157.1"/>
    <property type="molecule type" value="Genomic_DNA"/>
</dbReference>
<protein>
    <submittedName>
        <fullName evidence="1">Uncharacterized protein</fullName>
    </submittedName>
</protein>
<evidence type="ECO:0000313" key="2">
    <source>
        <dbReference type="Proteomes" id="UP000078240"/>
    </source>
</evidence>
<evidence type="ECO:0000313" key="1">
    <source>
        <dbReference type="EMBL" id="OAQ82157.1"/>
    </source>
</evidence>
<organism evidence="1 2">
    <name type="scientific">Purpureocillium lilacinum</name>
    <name type="common">Paecilomyces lilacinus</name>
    <dbReference type="NCBI Taxonomy" id="33203"/>
    <lineage>
        <taxon>Eukaryota</taxon>
        <taxon>Fungi</taxon>
        <taxon>Dikarya</taxon>
        <taxon>Ascomycota</taxon>
        <taxon>Pezizomycotina</taxon>
        <taxon>Sordariomycetes</taxon>
        <taxon>Hypocreomycetidae</taxon>
        <taxon>Hypocreales</taxon>
        <taxon>Ophiocordycipitaceae</taxon>
        <taxon>Purpureocillium</taxon>
    </lineage>
</organism>
<dbReference type="AlphaFoldDB" id="A0A179GW18"/>
<dbReference type="Proteomes" id="UP000078240">
    <property type="component" value="Unassembled WGS sequence"/>
</dbReference>
<comment type="caution">
    <text evidence="1">The sequence shown here is derived from an EMBL/GenBank/DDBJ whole genome shotgun (WGS) entry which is preliminary data.</text>
</comment>